<dbReference type="AlphaFoldDB" id="A0A7J0BWN8"/>
<dbReference type="SUPFAM" id="SSF53756">
    <property type="entry name" value="UDP-Glycosyltransferase/glycogen phosphorylase"/>
    <property type="match status" value="1"/>
</dbReference>
<dbReference type="Proteomes" id="UP000503820">
    <property type="component" value="Unassembled WGS sequence"/>
</dbReference>
<dbReference type="EMBL" id="BLVP01000035">
    <property type="protein sequence ID" value="GFM38130.1"/>
    <property type="molecule type" value="Genomic_DNA"/>
</dbReference>
<gene>
    <name evidence="1" type="ORF">DSM19430T_28140</name>
</gene>
<reference evidence="1 2" key="1">
    <citation type="submission" date="2020-05" db="EMBL/GenBank/DDBJ databases">
        <title>Draft genome sequence of Desulfovibrio psychrotolerans JS1T.</title>
        <authorList>
            <person name="Ueno A."/>
            <person name="Tamazawa S."/>
            <person name="Tamamura S."/>
            <person name="Murakami T."/>
            <person name="Kiyama T."/>
            <person name="Inomata H."/>
            <person name="Amano Y."/>
            <person name="Miyakawa K."/>
            <person name="Tamaki H."/>
            <person name="Naganuma T."/>
            <person name="Kaneko K."/>
        </authorList>
    </citation>
    <scope>NUCLEOTIDE SEQUENCE [LARGE SCALE GENOMIC DNA]</scope>
    <source>
        <strain evidence="1 2">JS1</strain>
    </source>
</reference>
<protein>
    <submittedName>
        <fullName evidence="1">Uncharacterized protein</fullName>
    </submittedName>
</protein>
<proteinExistence type="predicted"/>
<evidence type="ECO:0000313" key="2">
    <source>
        <dbReference type="Proteomes" id="UP000503820"/>
    </source>
</evidence>
<sequence>MQPPPHLRTLFTAFSAVNRKAFVTRQLRFNFVLSKVPAETSLFTDYLSGKAIPKTTLLETAACIVRYYMVNMALFLFFCLTKLLHIISGQRCQIPGPDSVILDSYCVVPRILKSGVFADSYFGDIAHVLEQQRTPIVYLPRLYGSRNPLTYIKLFVLLKESGANVLTEYQLISPRQLLSLWWDLLSMPYHVLRLCGDLDPTSREQAFIRHALIRGLRSGHLDPCSRYWAAMRLGSQLDATAKPISWYENQSVDKAFSRGLRDGGFSGRHYGAQLLVWPATLLNTHRDTVDEVYDMTPDIVVVNGPYFLPDDDNDGQSVYRCGPSMRYKHIFERAATRNLQGPATVLLSYFHDETLRTLQAIRPLFSKIGLRFKFHPATNPQRYREFLPENATIVTGSLISAIEGSSVVIGSGTGTLAEAVALGIPAITVESPDRFCHNYLPPFGKGILWEVCSAPERIDTVRSTLLSATSPQQREDMRRQFRDLLFRDPTEEAILEAFDLRPNAA</sequence>
<accession>A0A7J0BWN8</accession>
<keyword evidence="2" id="KW-1185">Reference proteome</keyword>
<evidence type="ECO:0000313" key="1">
    <source>
        <dbReference type="EMBL" id="GFM38130.1"/>
    </source>
</evidence>
<name>A0A7J0BWN8_9BACT</name>
<organism evidence="1 2">
    <name type="scientific">Desulfovibrio psychrotolerans</name>
    <dbReference type="NCBI Taxonomy" id="415242"/>
    <lineage>
        <taxon>Bacteria</taxon>
        <taxon>Pseudomonadati</taxon>
        <taxon>Thermodesulfobacteriota</taxon>
        <taxon>Desulfovibrionia</taxon>
        <taxon>Desulfovibrionales</taxon>
        <taxon>Desulfovibrionaceae</taxon>
        <taxon>Desulfovibrio</taxon>
    </lineage>
</organism>
<comment type="caution">
    <text evidence="1">The sequence shown here is derived from an EMBL/GenBank/DDBJ whole genome shotgun (WGS) entry which is preliminary data.</text>
</comment>
<dbReference type="RefSeq" id="WP_174410759.1">
    <property type="nucleotide sequence ID" value="NZ_BLVP01000035.1"/>
</dbReference>